<evidence type="ECO:0000256" key="1">
    <source>
        <dbReference type="SAM" id="Phobius"/>
    </source>
</evidence>
<keyword evidence="1" id="KW-0472">Membrane</keyword>
<feature type="transmembrane region" description="Helical" evidence="1">
    <location>
        <begin position="399"/>
        <end position="416"/>
    </location>
</feature>
<evidence type="ECO:0000313" key="3">
    <source>
        <dbReference type="EMBL" id="MDT0593745.1"/>
    </source>
</evidence>
<proteinExistence type="predicted"/>
<reference evidence="3 4" key="1">
    <citation type="submission" date="2023-09" db="EMBL/GenBank/DDBJ databases">
        <authorList>
            <person name="Rey-Velasco X."/>
        </authorList>
    </citation>
    <scope>NUCLEOTIDE SEQUENCE [LARGE SCALE GENOMIC DNA]</scope>
    <source>
        <strain evidence="3 4">P117</strain>
    </source>
</reference>
<dbReference type="EC" id="3.-.-.-" evidence="3"/>
<dbReference type="Proteomes" id="UP001253545">
    <property type="component" value="Unassembled WGS sequence"/>
</dbReference>
<sequence length="424" mass="46823">MKKFIVSLLIIALLSTAWGALRITALMQGWLLTPWSETDDNNGFTNALNITIKEQAKGNAVVALIESGEIVHTYFYSKGEPVDEQSVFGVASVGKWVTAMGVMRLVEQGKLDLDTPVSTYLKSWALPASNFDNNKVTLRLLLSHTAGIEDGLGHDGFAPNEEIQPLVEHLTQAADADPEVSGRVIVTQEPGSQWDYSGGSYNLIQLIIQDVSGMTFSDFMYEEIFAPLNLSNTQFQVDRNEPLLAQYYGENETLREYPNYTSLAATGLYTNIIDMHKLLKANLNSTFRGDGFPNLLSKQSLNQMRAPIASVGGQYIWGTGVMLFAPTKEGYVIGHGGKSPFLNASVRFDPSNGSGFIMFQTGNDEAFASDIATQWTLWKTGKPDIYLVNNRIDLVIKDALLGFVVIVILVIAFHIWQSKHKPRL</sequence>
<feature type="domain" description="Beta-lactamase-related" evidence="2">
    <location>
        <begin position="56"/>
        <end position="366"/>
    </location>
</feature>
<keyword evidence="1" id="KW-1133">Transmembrane helix</keyword>
<dbReference type="RefSeq" id="WP_311367246.1">
    <property type="nucleotide sequence ID" value="NZ_JAVRHX010000001.1"/>
</dbReference>
<name>A0ABU2ZM87_9ALTE</name>
<evidence type="ECO:0000259" key="2">
    <source>
        <dbReference type="Pfam" id="PF00144"/>
    </source>
</evidence>
<keyword evidence="1" id="KW-0812">Transmembrane</keyword>
<gene>
    <name evidence="3" type="ORF">RM552_02660</name>
</gene>
<organism evidence="3 4">
    <name type="scientific">Glaciecola petra</name>
    <dbReference type="NCBI Taxonomy" id="3075602"/>
    <lineage>
        <taxon>Bacteria</taxon>
        <taxon>Pseudomonadati</taxon>
        <taxon>Pseudomonadota</taxon>
        <taxon>Gammaproteobacteria</taxon>
        <taxon>Alteromonadales</taxon>
        <taxon>Alteromonadaceae</taxon>
        <taxon>Glaciecola</taxon>
    </lineage>
</organism>
<dbReference type="InterPro" id="IPR012338">
    <property type="entry name" value="Beta-lactam/transpept-like"/>
</dbReference>
<evidence type="ECO:0000313" key="4">
    <source>
        <dbReference type="Proteomes" id="UP001253545"/>
    </source>
</evidence>
<dbReference type="EMBL" id="JAVRHX010000001">
    <property type="protein sequence ID" value="MDT0593745.1"/>
    <property type="molecule type" value="Genomic_DNA"/>
</dbReference>
<protein>
    <submittedName>
        <fullName evidence="3">Serine hydrolase</fullName>
        <ecNumber evidence="3">3.-.-.-</ecNumber>
    </submittedName>
</protein>
<accession>A0ABU2ZM87</accession>
<dbReference type="GO" id="GO:0016787">
    <property type="term" value="F:hydrolase activity"/>
    <property type="evidence" value="ECO:0007669"/>
    <property type="project" value="UniProtKB-KW"/>
</dbReference>
<dbReference type="PANTHER" id="PTHR43283">
    <property type="entry name" value="BETA-LACTAMASE-RELATED"/>
    <property type="match status" value="1"/>
</dbReference>
<dbReference type="Pfam" id="PF00144">
    <property type="entry name" value="Beta-lactamase"/>
    <property type="match status" value="1"/>
</dbReference>
<dbReference type="Gene3D" id="3.40.710.10">
    <property type="entry name" value="DD-peptidase/beta-lactamase superfamily"/>
    <property type="match status" value="1"/>
</dbReference>
<keyword evidence="4" id="KW-1185">Reference proteome</keyword>
<dbReference type="SUPFAM" id="SSF56601">
    <property type="entry name" value="beta-lactamase/transpeptidase-like"/>
    <property type="match status" value="1"/>
</dbReference>
<comment type="caution">
    <text evidence="3">The sequence shown here is derived from an EMBL/GenBank/DDBJ whole genome shotgun (WGS) entry which is preliminary data.</text>
</comment>
<keyword evidence="3" id="KW-0378">Hydrolase</keyword>
<dbReference type="InterPro" id="IPR050789">
    <property type="entry name" value="Diverse_Enzym_Activities"/>
</dbReference>
<dbReference type="InterPro" id="IPR001466">
    <property type="entry name" value="Beta-lactam-related"/>
</dbReference>